<keyword evidence="2" id="KW-1185">Reference proteome</keyword>
<comment type="caution">
    <text evidence="1">The sequence shown here is derived from an EMBL/GenBank/DDBJ whole genome shotgun (WGS) entry which is preliminary data.</text>
</comment>
<dbReference type="Proteomes" id="UP000446866">
    <property type="component" value="Unassembled WGS sequence"/>
</dbReference>
<sequence>MKIVAKPIDVVAVFAGHKKPVPYKFKYYEDSGERIAVSVDRIQCVEESRLAGIHAFIYTCQSEICGIEKIYQLKYIIEQCRWELYKV</sequence>
<dbReference type="AlphaFoldDB" id="A0A845QK55"/>
<name>A0A845QK55_9FIRM</name>
<gene>
    <name evidence="1" type="ORF">D0435_02210</name>
</gene>
<organism evidence="1 2">
    <name type="scientific">Anaerotruncus colihominis</name>
    <dbReference type="NCBI Taxonomy" id="169435"/>
    <lineage>
        <taxon>Bacteria</taxon>
        <taxon>Bacillati</taxon>
        <taxon>Bacillota</taxon>
        <taxon>Clostridia</taxon>
        <taxon>Eubacteriales</taxon>
        <taxon>Oscillospiraceae</taxon>
        <taxon>Anaerotruncus</taxon>
    </lineage>
</organism>
<dbReference type="RefSeq" id="WP_160200789.1">
    <property type="nucleotide sequence ID" value="NZ_QXWK01000002.1"/>
</dbReference>
<dbReference type="EMBL" id="QXWK01000002">
    <property type="protein sequence ID" value="NBH60488.1"/>
    <property type="molecule type" value="Genomic_DNA"/>
</dbReference>
<evidence type="ECO:0000313" key="1">
    <source>
        <dbReference type="EMBL" id="NBH60488.1"/>
    </source>
</evidence>
<proteinExistence type="predicted"/>
<accession>A0A845QK55</accession>
<evidence type="ECO:0000313" key="2">
    <source>
        <dbReference type="Proteomes" id="UP000446866"/>
    </source>
</evidence>
<reference evidence="1 2" key="1">
    <citation type="submission" date="2018-08" db="EMBL/GenBank/DDBJ databases">
        <title>Murine metabolic-syndrome-specific gut microbial biobank.</title>
        <authorList>
            <person name="Liu C."/>
        </authorList>
    </citation>
    <scope>NUCLEOTIDE SEQUENCE [LARGE SCALE GENOMIC DNA]</scope>
    <source>
        <strain evidence="1 2">28</strain>
    </source>
</reference>
<protein>
    <submittedName>
        <fullName evidence="1">Uncharacterized protein</fullName>
    </submittedName>
</protein>